<organism evidence="1 2">
    <name type="scientific">Aphanomyces euteiches</name>
    <dbReference type="NCBI Taxonomy" id="100861"/>
    <lineage>
        <taxon>Eukaryota</taxon>
        <taxon>Sar</taxon>
        <taxon>Stramenopiles</taxon>
        <taxon>Oomycota</taxon>
        <taxon>Saprolegniomycetes</taxon>
        <taxon>Saprolegniales</taxon>
        <taxon>Verrucalvaceae</taxon>
        <taxon>Aphanomyces</taxon>
    </lineage>
</organism>
<dbReference type="Proteomes" id="UP000481153">
    <property type="component" value="Unassembled WGS sequence"/>
</dbReference>
<comment type="caution">
    <text evidence="1">The sequence shown here is derived from an EMBL/GenBank/DDBJ whole genome shotgun (WGS) entry which is preliminary data.</text>
</comment>
<evidence type="ECO:0000313" key="2">
    <source>
        <dbReference type="Proteomes" id="UP000481153"/>
    </source>
</evidence>
<accession>A0A6G0W5V8</accession>
<sequence>MPAASWIATESTAGELLGSYERRLVEKYRFALREIIDHMTFFLHLFRQAHAKLIDIESLAQRKLPQMLPFLNVVREKFVYIAQTTPFFLGYDHLVAYVKMLQQERQYLDPRPQPWNSMRLYDTDYQDHFADKILVFTMLCEELDEKLPVFQASIEAHAAPLKLLTQKREDMLSLLREGHNASKLPTNMKKHKADVKLAYEKSLLKYKEALQASPIKLEKQIQHEIRFFTQHLNSMLAPHWNICRTLKRANAETSRDETLTAHERQLVDDFLEEILRLNDEIGDFCSVAMTKEAFLEQVSAFEKAAANDLFVVCMVSLKLNFCEPLDQPLFGAYCEDLKSRMKELHTLRNSNKFQAAVANCDATRVEVSVCYHKMQQLENNGNLHEETKQETLACLKKDIQTLAAADGLVI</sequence>
<proteinExistence type="predicted"/>
<name>A0A6G0W5V8_9STRA</name>
<keyword evidence="2" id="KW-1185">Reference proteome</keyword>
<dbReference type="AlphaFoldDB" id="A0A6G0W5V8"/>
<gene>
    <name evidence="1" type="ORF">Ae201684_018316</name>
</gene>
<dbReference type="VEuPathDB" id="FungiDB:AeMF1_002169"/>
<dbReference type="EMBL" id="VJMJ01000330">
    <property type="protein sequence ID" value="KAF0722583.1"/>
    <property type="molecule type" value="Genomic_DNA"/>
</dbReference>
<protein>
    <submittedName>
        <fullName evidence="1">Uncharacterized protein</fullName>
    </submittedName>
</protein>
<reference evidence="1 2" key="1">
    <citation type="submission" date="2019-07" db="EMBL/GenBank/DDBJ databases">
        <title>Genomics analysis of Aphanomyces spp. identifies a new class of oomycete effector associated with host adaptation.</title>
        <authorList>
            <person name="Gaulin E."/>
        </authorList>
    </citation>
    <scope>NUCLEOTIDE SEQUENCE [LARGE SCALE GENOMIC DNA]</scope>
    <source>
        <strain evidence="1 2">ATCC 201684</strain>
    </source>
</reference>
<evidence type="ECO:0000313" key="1">
    <source>
        <dbReference type="EMBL" id="KAF0722583.1"/>
    </source>
</evidence>